<organism evidence="9 10">
    <name type="scientific">Hyphopichia burtonii NRRL Y-1933</name>
    <dbReference type="NCBI Taxonomy" id="984485"/>
    <lineage>
        <taxon>Eukaryota</taxon>
        <taxon>Fungi</taxon>
        <taxon>Dikarya</taxon>
        <taxon>Ascomycota</taxon>
        <taxon>Saccharomycotina</taxon>
        <taxon>Pichiomycetes</taxon>
        <taxon>Debaryomycetaceae</taxon>
        <taxon>Hyphopichia</taxon>
    </lineage>
</organism>
<dbReference type="GO" id="GO:0005743">
    <property type="term" value="C:mitochondrial inner membrane"/>
    <property type="evidence" value="ECO:0007669"/>
    <property type="project" value="UniProtKB-SubCell"/>
</dbReference>
<dbReference type="RefSeq" id="XP_020075967.1">
    <property type="nucleotide sequence ID" value="XM_020218704.1"/>
</dbReference>
<evidence type="ECO:0000256" key="7">
    <source>
        <dbReference type="ARBA" id="ARBA00023049"/>
    </source>
</evidence>
<protein>
    <recommendedName>
        <fullName evidence="3 8">Mitochondrial inner membrane protease ATP23</fullName>
        <ecNumber evidence="8">3.4.24.-</ecNumber>
    </recommendedName>
</protein>
<dbReference type="AlphaFoldDB" id="A0A1E4RI28"/>
<comment type="subcellular location">
    <subcellularLocation>
        <location evidence="1 8">Mitochondrion inner membrane</location>
        <topology evidence="1 8">Peripheral membrane protein</topology>
        <orientation evidence="1 8">Intermembrane side</orientation>
    </subcellularLocation>
</comment>
<comment type="function">
    <text evidence="8">Has a dual role in the assembly of mitochondrial ATPase.</text>
</comment>
<keyword evidence="8" id="KW-0496">Mitochondrion</keyword>
<dbReference type="GO" id="GO:0004222">
    <property type="term" value="F:metalloendopeptidase activity"/>
    <property type="evidence" value="ECO:0007669"/>
    <property type="project" value="InterPro"/>
</dbReference>
<evidence type="ECO:0000256" key="8">
    <source>
        <dbReference type="RuleBase" id="RU364057"/>
    </source>
</evidence>
<evidence type="ECO:0000313" key="9">
    <source>
        <dbReference type="EMBL" id="ODV66900.1"/>
    </source>
</evidence>
<dbReference type="EC" id="3.4.24.-" evidence="8"/>
<evidence type="ECO:0000256" key="4">
    <source>
        <dbReference type="ARBA" id="ARBA00022670"/>
    </source>
</evidence>
<evidence type="ECO:0000256" key="5">
    <source>
        <dbReference type="ARBA" id="ARBA00022723"/>
    </source>
</evidence>
<keyword evidence="8" id="KW-0999">Mitochondrion inner membrane</keyword>
<dbReference type="GO" id="GO:0033615">
    <property type="term" value="P:mitochondrial proton-transporting ATP synthase complex assembly"/>
    <property type="evidence" value="ECO:0007669"/>
    <property type="project" value="TreeGrafter"/>
</dbReference>
<keyword evidence="6 8" id="KW-0378">Hydrolase</keyword>
<keyword evidence="4 8" id="KW-0645">Protease</keyword>
<accession>A0A1E4RI28</accession>
<evidence type="ECO:0000256" key="6">
    <source>
        <dbReference type="ARBA" id="ARBA00022801"/>
    </source>
</evidence>
<keyword evidence="10" id="KW-1185">Reference proteome</keyword>
<dbReference type="GO" id="GO:0034982">
    <property type="term" value="P:mitochondrial protein processing"/>
    <property type="evidence" value="ECO:0007669"/>
    <property type="project" value="TreeGrafter"/>
</dbReference>
<proteinExistence type="inferred from homology"/>
<dbReference type="InterPro" id="IPR019165">
    <property type="entry name" value="Peptidase_M76_ATP23"/>
</dbReference>
<dbReference type="EMBL" id="KV454541">
    <property type="protein sequence ID" value="ODV66900.1"/>
    <property type="molecule type" value="Genomic_DNA"/>
</dbReference>
<dbReference type="GO" id="GO:0046872">
    <property type="term" value="F:metal ion binding"/>
    <property type="evidence" value="ECO:0007669"/>
    <property type="project" value="UniProtKB-KW"/>
</dbReference>
<dbReference type="PANTHER" id="PTHR21711:SF0">
    <property type="entry name" value="MITOCHONDRIAL INNER MEMBRANE PROTEASE ATP23 HOMOLOG"/>
    <property type="match status" value="1"/>
</dbReference>
<dbReference type="STRING" id="984485.A0A1E4RI28"/>
<gene>
    <name evidence="9" type="ORF">HYPBUDRAFT_109451</name>
</gene>
<dbReference type="OrthoDB" id="285308at2759"/>
<keyword evidence="8" id="KW-0472">Membrane</keyword>
<dbReference type="Proteomes" id="UP000095085">
    <property type="component" value="Unassembled WGS sequence"/>
</dbReference>
<evidence type="ECO:0000313" key="10">
    <source>
        <dbReference type="Proteomes" id="UP000095085"/>
    </source>
</evidence>
<keyword evidence="5 8" id="KW-0479">Metal-binding</keyword>
<dbReference type="Pfam" id="PF09768">
    <property type="entry name" value="Peptidase_M76"/>
    <property type="match status" value="1"/>
</dbReference>
<evidence type="ECO:0000256" key="1">
    <source>
        <dbReference type="ARBA" id="ARBA00004137"/>
    </source>
</evidence>
<dbReference type="GeneID" id="30993254"/>
<keyword evidence="7 8" id="KW-0482">Metalloprotease</keyword>
<evidence type="ECO:0000256" key="3">
    <source>
        <dbReference type="ARBA" id="ARBA00014615"/>
    </source>
</evidence>
<dbReference type="PANTHER" id="PTHR21711">
    <property type="entry name" value="MITOCHONDRIAL INNER MEMBRANE PROTEASE"/>
    <property type="match status" value="1"/>
</dbReference>
<comment type="similarity">
    <text evidence="2 8">Belongs to the peptidase M76 family.</text>
</comment>
<reference evidence="10" key="1">
    <citation type="submission" date="2016-05" db="EMBL/GenBank/DDBJ databases">
        <title>Comparative genomics of biotechnologically important yeasts.</title>
        <authorList>
            <consortium name="DOE Joint Genome Institute"/>
            <person name="Riley R."/>
            <person name="Haridas S."/>
            <person name="Wolfe K.H."/>
            <person name="Lopes M.R."/>
            <person name="Hittinger C.T."/>
            <person name="Goker M."/>
            <person name="Salamov A."/>
            <person name="Wisecaver J."/>
            <person name="Long T.M."/>
            <person name="Aerts A.L."/>
            <person name="Barry K."/>
            <person name="Choi C."/>
            <person name="Clum A."/>
            <person name="Coughlan A.Y."/>
            <person name="Deshpande S."/>
            <person name="Douglass A.P."/>
            <person name="Hanson S.J."/>
            <person name="Klenk H.-P."/>
            <person name="Labutti K."/>
            <person name="Lapidus A."/>
            <person name="Lindquist E."/>
            <person name="Lipzen A."/>
            <person name="Meier-Kolthoff J.P."/>
            <person name="Ohm R.A."/>
            <person name="Otillar R.P."/>
            <person name="Pangilinan J."/>
            <person name="Peng Y."/>
            <person name="Rokas A."/>
            <person name="Rosa C.A."/>
            <person name="Scheuner C."/>
            <person name="Sibirny A.A."/>
            <person name="Slot J.C."/>
            <person name="Stielow J.B."/>
            <person name="Sun H."/>
            <person name="Kurtzman C.P."/>
            <person name="Blackwell M."/>
            <person name="Grigoriev I.V."/>
            <person name="Jeffries T.W."/>
        </authorList>
    </citation>
    <scope>NUCLEOTIDE SEQUENCE [LARGE SCALE GENOMIC DNA]</scope>
    <source>
        <strain evidence="10">NRRL Y-1933</strain>
    </source>
</reference>
<evidence type="ECO:0000256" key="2">
    <source>
        <dbReference type="ARBA" id="ARBA00009915"/>
    </source>
</evidence>
<name>A0A1E4RI28_9ASCO</name>
<sequence length="230" mass="26827">MSGEKDQMTTSPPEKLQGFEWWRRSLQYRTGLGLSAQEAKQFEHDWLATKKPLLNNAAEEYRDWVLRYSPTVRFMMDHIRKLGFDISSKHIVCEPCGDNLKSGGFHESEGILLCSDQIRDKWHLEDTLAHELVHMYDYIKFDVNLKNLKHHACTEIRASMLSGECRVMNEIQKTGLSNFGEKFQLCIKRRAVLSVTANPYCANKEEAEKVVNSVWQSCFNDTRPFERVYR</sequence>